<accession>A0A6C0M1H2</accession>
<protein>
    <submittedName>
        <fullName evidence="2">Uncharacterized protein</fullName>
    </submittedName>
</protein>
<dbReference type="AlphaFoldDB" id="A0A6C0M1H2"/>
<feature type="region of interest" description="Disordered" evidence="1">
    <location>
        <begin position="31"/>
        <end position="73"/>
    </location>
</feature>
<organism evidence="2">
    <name type="scientific">viral metagenome</name>
    <dbReference type="NCBI Taxonomy" id="1070528"/>
    <lineage>
        <taxon>unclassified sequences</taxon>
        <taxon>metagenomes</taxon>
        <taxon>organismal metagenomes</taxon>
    </lineage>
</organism>
<proteinExistence type="predicted"/>
<sequence length="177" mass="18809">MYAGTLLKCVLIALLVVAGYYVISPRLPVRREGFDNNSNNSNNNLKGTGTNNLKGTGTNNNNNNNNAPSSADVPNVVAEKSSNLLKTSMSNMMGLLQISNNRNSYEGLITTMDTWTQAKVVASLNALAAQMLSDSSNQGSMMSPPSEKTVSLINAINSMTTFQTASLPAIMKSVNNA</sequence>
<feature type="compositionally biased region" description="Low complexity" evidence="1">
    <location>
        <begin position="36"/>
        <end position="66"/>
    </location>
</feature>
<evidence type="ECO:0000256" key="1">
    <source>
        <dbReference type="SAM" id="MobiDB-lite"/>
    </source>
</evidence>
<name>A0A6C0M1H2_9ZZZZ</name>
<reference evidence="2" key="1">
    <citation type="journal article" date="2020" name="Nature">
        <title>Giant virus diversity and host interactions through global metagenomics.</title>
        <authorList>
            <person name="Schulz F."/>
            <person name="Roux S."/>
            <person name="Paez-Espino D."/>
            <person name="Jungbluth S."/>
            <person name="Walsh D.A."/>
            <person name="Denef V.J."/>
            <person name="McMahon K.D."/>
            <person name="Konstantinidis K.T."/>
            <person name="Eloe-Fadrosh E.A."/>
            <person name="Kyrpides N.C."/>
            <person name="Woyke T."/>
        </authorList>
    </citation>
    <scope>NUCLEOTIDE SEQUENCE</scope>
    <source>
        <strain evidence="2">GVMAG-S-1035124-57</strain>
    </source>
</reference>
<dbReference type="EMBL" id="MN740632">
    <property type="protein sequence ID" value="QHU36135.1"/>
    <property type="molecule type" value="Genomic_DNA"/>
</dbReference>
<evidence type="ECO:0000313" key="2">
    <source>
        <dbReference type="EMBL" id="QHU36135.1"/>
    </source>
</evidence>